<sequence>MASSLSGAASSVSADRHGAVPHRNNQLITDCVQCHALPVILCWRGTHCWHSGWLTDTEKILHVLRVSAAGEEEEEVRDAPFPGPPSSCTSSSSFMMVVCVCSTSKPHLIHHDSYGFLCTVRSRRDETQVARISGTRSQQRQMTGRGHLQSLIALVTSLATPSPDPFSPTPPRTLHGGGAGEGVGSLGSGGEGGRRCTAPASLPSALTSDSQPASPASTTITPTRARVEAGKERVEEEEQEEEDSKRLVIGEEKTKGRDVEVRG</sequence>
<dbReference type="AlphaFoldDB" id="A0AAW0V5G6"/>
<feature type="compositionally biased region" description="Pro residues" evidence="1">
    <location>
        <begin position="162"/>
        <end position="171"/>
    </location>
</feature>
<feature type="compositionally biased region" description="Basic and acidic residues" evidence="1">
    <location>
        <begin position="243"/>
        <end position="263"/>
    </location>
</feature>
<organism evidence="2 3">
    <name type="scientific">Scylla paramamosain</name>
    <name type="common">Mud crab</name>
    <dbReference type="NCBI Taxonomy" id="85552"/>
    <lineage>
        <taxon>Eukaryota</taxon>
        <taxon>Metazoa</taxon>
        <taxon>Ecdysozoa</taxon>
        <taxon>Arthropoda</taxon>
        <taxon>Crustacea</taxon>
        <taxon>Multicrustacea</taxon>
        <taxon>Malacostraca</taxon>
        <taxon>Eumalacostraca</taxon>
        <taxon>Eucarida</taxon>
        <taxon>Decapoda</taxon>
        <taxon>Pleocyemata</taxon>
        <taxon>Brachyura</taxon>
        <taxon>Eubrachyura</taxon>
        <taxon>Portunoidea</taxon>
        <taxon>Portunidae</taxon>
        <taxon>Portuninae</taxon>
        <taxon>Scylla</taxon>
    </lineage>
</organism>
<accession>A0AAW0V5G6</accession>
<evidence type="ECO:0000313" key="2">
    <source>
        <dbReference type="EMBL" id="KAK8405872.1"/>
    </source>
</evidence>
<evidence type="ECO:0000256" key="1">
    <source>
        <dbReference type="SAM" id="MobiDB-lite"/>
    </source>
</evidence>
<feature type="compositionally biased region" description="Basic and acidic residues" evidence="1">
    <location>
        <begin position="225"/>
        <end position="234"/>
    </location>
</feature>
<name>A0AAW0V5G6_SCYPA</name>
<comment type="caution">
    <text evidence="2">The sequence shown here is derived from an EMBL/GenBank/DDBJ whole genome shotgun (WGS) entry which is preliminary data.</text>
</comment>
<dbReference type="Proteomes" id="UP001487740">
    <property type="component" value="Unassembled WGS sequence"/>
</dbReference>
<protein>
    <submittedName>
        <fullName evidence="2">Uncharacterized protein</fullName>
    </submittedName>
</protein>
<proteinExistence type="predicted"/>
<feature type="compositionally biased region" description="Low complexity" evidence="1">
    <location>
        <begin position="210"/>
        <end position="224"/>
    </location>
</feature>
<dbReference type="EMBL" id="JARAKH010000003">
    <property type="protein sequence ID" value="KAK8405872.1"/>
    <property type="molecule type" value="Genomic_DNA"/>
</dbReference>
<keyword evidence="3" id="KW-1185">Reference proteome</keyword>
<feature type="compositionally biased region" description="Gly residues" evidence="1">
    <location>
        <begin position="175"/>
        <end position="191"/>
    </location>
</feature>
<feature type="region of interest" description="Disordered" evidence="1">
    <location>
        <begin position="159"/>
        <end position="263"/>
    </location>
</feature>
<gene>
    <name evidence="2" type="ORF">O3P69_001980</name>
</gene>
<reference evidence="2 3" key="1">
    <citation type="submission" date="2023-03" db="EMBL/GenBank/DDBJ databases">
        <title>High-quality genome of Scylla paramamosain provides insights in environmental adaptation.</title>
        <authorList>
            <person name="Zhang L."/>
        </authorList>
    </citation>
    <scope>NUCLEOTIDE SEQUENCE [LARGE SCALE GENOMIC DNA]</scope>
    <source>
        <strain evidence="2">LZ_2023a</strain>
        <tissue evidence="2">Muscle</tissue>
    </source>
</reference>
<evidence type="ECO:0000313" key="3">
    <source>
        <dbReference type="Proteomes" id="UP001487740"/>
    </source>
</evidence>